<dbReference type="AlphaFoldDB" id="A0A1W5DDM0"/>
<evidence type="ECO:0000256" key="4">
    <source>
        <dbReference type="ARBA" id="ARBA00022833"/>
    </source>
</evidence>
<evidence type="ECO:0000256" key="2">
    <source>
        <dbReference type="ARBA" id="ARBA00022723"/>
    </source>
</evidence>
<evidence type="ECO:0000256" key="5">
    <source>
        <dbReference type="ARBA" id="ARBA00023242"/>
    </source>
</evidence>
<dbReference type="SMART" id="SM00356">
    <property type="entry name" value="ZnF_C3H1"/>
    <property type="match status" value="1"/>
</dbReference>
<dbReference type="Gene3D" id="4.10.1000.10">
    <property type="entry name" value="Zinc finger, CCCH-type"/>
    <property type="match status" value="1"/>
</dbReference>
<feature type="domain" description="C3H1-type" evidence="9">
    <location>
        <begin position="1"/>
        <end position="27"/>
    </location>
</feature>
<dbReference type="GO" id="GO:0008270">
    <property type="term" value="F:zinc ion binding"/>
    <property type="evidence" value="ECO:0007669"/>
    <property type="project" value="UniProtKB-KW"/>
</dbReference>
<reference evidence="11" key="1">
    <citation type="submission" date="2017-03" db="EMBL/GenBank/DDBJ databases">
        <authorList>
            <person name="Sharma R."/>
            <person name="Thines M."/>
        </authorList>
    </citation>
    <scope>NUCLEOTIDE SEQUENCE [LARGE SCALE GENOMIC DNA]</scope>
</reference>
<comment type="subcellular location">
    <subcellularLocation>
        <location evidence="1">Nucleus</location>
    </subcellularLocation>
</comment>
<keyword evidence="7" id="KW-0175">Coiled coil</keyword>
<evidence type="ECO:0000256" key="1">
    <source>
        <dbReference type="ARBA" id="ARBA00004123"/>
    </source>
</evidence>
<keyword evidence="11" id="KW-1185">Reference proteome</keyword>
<evidence type="ECO:0000313" key="10">
    <source>
        <dbReference type="EMBL" id="SLM41186.1"/>
    </source>
</evidence>
<proteinExistence type="predicted"/>
<evidence type="ECO:0000256" key="6">
    <source>
        <dbReference type="PROSITE-ProRule" id="PRU00723"/>
    </source>
</evidence>
<feature type="zinc finger region" description="C3H1-type" evidence="6">
    <location>
        <begin position="1"/>
        <end position="27"/>
    </location>
</feature>
<feature type="region of interest" description="Disordered" evidence="8">
    <location>
        <begin position="197"/>
        <end position="223"/>
    </location>
</feature>
<dbReference type="InterPro" id="IPR000571">
    <property type="entry name" value="Znf_CCCH"/>
</dbReference>
<dbReference type="InterPro" id="IPR036855">
    <property type="entry name" value="Znf_CCCH_sf"/>
</dbReference>
<accession>A0A1W5DDM0</accession>
<dbReference type="PANTHER" id="PTHR46527">
    <property type="entry name" value="NUCLEOPORIN-LIKE PROTEIN 2"/>
    <property type="match status" value="1"/>
</dbReference>
<keyword evidence="2 6" id="KW-0479">Metal-binding</keyword>
<dbReference type="PANTHER" id="PTHR46527:SF1">
    <property type="entry name" value="NUCLEOPORIN NUP42"/>
    <property type="match status" value="1"/>
</dbReference>
<feature type="coiled-coil region" evidence="7">
    <location>
        <begin position="140"/>
        <end position="167"/>
    </location>
</feature>
<organism evidence="10 11">
    <name type="scientific">Lasallia pustulata</name>
    <dbReference type="NCBI Taxonomy" id="136370"/>
    <lineage>
        <taxon>Eukaryota</taxon>
        <taxon>Fungi</taxon>
        <taxon>Dikarya</taxon>
        <taxon>Ascomycota</taxon>
        <taxon>Pezizomycotina</taxon>
        <taxon>Lecanoromycetes</taxon>
        <taxon>OSLEUM clade</taxon>
        <taxon>Umbilicariomycetidae</taxon>
        <taxon>Umbilicariales</taxon>
        <taxon>Umbilicariaceae</taxon>
        <taxon>Lasallia</taxon>
    </lineage>
</organism>
<keyword evidence="4 6" id="KW-0862">Zinc</keyword>
<evidence type="ECO:0000256" key="7">
    <source>
        <dbReference type="SAM" id="Coils"/>
    </source>
</evidence>
<keyword evidence="5" id="KW-0539">Nucleus</keyword>
<dbReference type="GO" id="GO:0005634">
    <property type="term" value="C:nucleus"/>
    <property type="evidence" value="ECO:0007669"/>
    <property type="project" value="UniProtKB-SubCell"/>
</dbReference>
<evidence type="ECO:0000313" key="11">
    <source>
        <dbReference type="Proteomes" id="UP000192927"/>
    </source>
</evidence>
<dbReference type="SUPFAM" id="SSF90229">
    <property type="entry name" value="CCCH zinc finger"/>
    <property type="match status" value="1"/>
</dbReference>
<sequence>MPAVLCKFWQRGHCKNGDRCNFEHPGRGNQFHSQNRFGVFQSPGSNASNSPGTGAFGGSPSTQDYPQGTLNQQVESESNVVPRYHLTKDGITDDLTKDLPIWILSAYGPGRDAPRQLFGGHPREQSFEEARLRYYELTASGNQQQAIQEAQALVNNAEQQIQAALNDVDGGIKYIINGENEHPNRLDICKAKGENLGQPLGPSGSQQHLSPVAQSSSFGLPSSSLAPQANKSTGFSLPSTLGWPTPAFAAQRFRTTVIDVWAAIIIWPANNARPTNGYFRPTHSALFCVRPTLRIQNNAAQTFSFRHLGCKYGTFPQPL</sequence>
<protein>
    <submittedName>
        <fullName evidence="10">Zinc finger, CCCH-type</fullName>
    </submittedName>
</protein>
<feature type="region of interest" description="Disordered" evidence="8">
    <location>
        <begin position="37"/>
        <end position="80"/>
    </location>
</feature>
<keyword evidence="3 6" id="KW-0863">Zinc-finger</keyword>
<dbReference type="InterPro" id="IPR041367">
    <property type="entry name" value="Znf-CCCH_4"/>
</dbReference>
<dbReference type="EMBL" id="FWEW01003806">
    <property type="protein sequence ID" value="SLM41186.1"/>
    <property type="molecule type" value="Genomic_DNA"/>
</dbReference>
<feature type="compositionally biased region" description="Polar residues" evidence="8">
    <location>
        <begin position="203"/>
        <end position="214"/>
    </location>
</feature>
<evidence type="ECO:0000259" key="9">
    <source>
        <dbReference type="PROSITE" id="PS50103"/>
    </source>
</evidence>
<dbReference type="PROSITE" id="PS50103">
    <property type="entry name" value="ZF_C3H1"/>
    <property type="match status" value="1"/>
</dbReference>
<feature type="compositionally biased region" description="Polar residues" evidence="8">
    <location>
        <begin position="37"/>
        <end position="52"/>
    </location>
</feature>
<dbReference type="InterPro" id="IPR051767">
    <property type="entry name" value="Nucleoporin_NUP42"/>
</dbReference>
<feature type="compositionally biased region" description="Polar residues" evidence="8">
    <location>
        <begin position="59"/>
        <end position="79"/>
    </location>
</feature>
<dbReference type="Proteomes" id="UP000192927">
    <property type="component" value="Unassembled WGS sequence"/>
</dbReference>
<name>A0A1W5DDM0_9LECA</name>
<evidence type="ECO:0000256" key="8">
    <source>
        <dbReference type="SAM" id="MobiDB-lite"/>
    </source>
</evidence>
<dbReference type="Pfam" id="PF18044">
    <property type="entry name" value="zf-CCCH_4"/>
    <property type="match status" value="1"/>
</dbReference>
<evidence type="ECO:0000256" key="3">
    <source>
        <dbReference type="ARBA" id="ARBA00022771"/>
    </source>
</evidence>